<proteinExistence type="predicted"/>
<sequence>MGSKRISKANYKPVGIVLGLAAGTLSGMVFQRVWSMTMHGRTAPHPIDEDRGWGEILLAAALQGAIVAMIRASIDRAGATGVRKFTGYWPHD</sequence>
<evidence type="ECO:0000256" key="1">
    <source>
        <dbReference type="SAM" id="Phobius"/>
    </source>
</evidence>
<name>A0A1H3SBN3_9ACTN</name>
<organism evidence="2 3">
    <name type="scientific">Asanoa ishikariensis</name>
    <dbReference type="NCBI Taxonomy" id="137265"/>
    <lineage>
        <taxon>Bacteria</taxon>
        <taxon>Bacillati</taxon>
        <taxon>Actinomycetota</taxon>
        <taxon>Actinomycetes</taxon>
        <taxon>Micromonosporales</taxon>
        <taxon>Micromonosporaceae</taxon>
        <taxon>Asanoa</taxon>
    </lineage>
</organism>
<keyword evidence="1" id="KW-0472">Membrane</keyword>
<keyword evidence="1" id="KW-1133">Transmembrane helix</keyword>
<dbReference type="EMBL" id="FNQB01000002">
    <property type="protein sequence ID" value="SDZ34539.1"/>
    <property type="molecule type" value="Genomic_DNA"/>
</dbReference>
<feature type="transmembrane region" description="Helical" evidence="1">
    <location>
        <begin position="12"/>
        <end position="33"/>
    </location>
</feature>
<reference evidence="3" key="1">
    <citation type="submission" date="2016-10" db="EMBL/GenBank/DDBJ databases">
        <authorList>
            <person name="Varghese N."/>
            <person name="Submissions S."/>
        </authorList>
    </citation>
    <scope>NUCLEOTIDE SEQUENCE [LARGE SCALE GENOMIC DNA]</scope>
    <source>
        <strain evidence="3">DSM 44718</strain>
    </source>
</reference>
<evidence type="ECO:0000313" key="3">
    <source>
        <dbReference type="Proteomes" id="UP000199632"/>
    </source>
</evidence>
<evidence type="ECO:0000313" key="2">
    <source>
        <dbReference type="EMBL" id="SDZ34539.1"/>
    </source>
</evidence>
<gene>
    <name evidence="2" type="ORF">SAMN05421684_4731</name>
</gene>
<dbReference type="RefSeq" id="WP_239084131.1">
    <property type="nucleotide sequence ID" value="NZ_BOND01000037.1"/>
</dbReference>
<keyword evidence="1" id="KW-0812">Transmembrane</keyword>
<evidence type="ECO:0008006" key="4">
    <source>
        <dbReference type="Google" id="ProtNLM"/>
    </source>
</evidence>
<dbReference type="Proteomes" id="UP000199632">
    <property type="component" value="Unassembled WGS sequence"/>
</dbReference>
<dbReference type="InterPro" id="IPR025329">
    <property type="entry name" value="DUF4235"/>
</dbReference>
<feature type="transmembrane region" description="Helical" evidence="1">
    <location>
        <begin position="53"/>
        <end position="74"/>
    </location>
</feature>
<keyword evidence="3" id="KW-1185">Reference proteome</keyword>
<protein>
    <recommendedName>
        <fullName evidence="4">DUF4235 domain-containing protein</fullName>
    </recommendedName>
</protein>
<dbReference type="STRING" id="137265.SAMN05421684_4731"/>
<dbReference type="AlphaFoldDB" id="A0A1H3SBN3"/>
<dbReference type="Pfam" id="PF14019">
    <property type="entry name" value="DUF4235"/>
    <property type="match status" value="1"/>
</dbReference>
<accession>A0A1H3SBN3</accession>